<dbReference type="Gene3D" id="3.40.50.300">
    <property type="entry name" value="P-loop containing nucleotide triphosphate hydrolases"/>
    <property type="match status" value="2"/>
</dbReference>
<dbReference type="PANTHER" id="PTHR13710">
    <property type="entry name" value="DNA HELICASE RECQ FAMILY MEMBER"/>
    <property type="match status" value="1"/>
</dbReference>
<dbReference type="InterPro" id="IPR002121">
    <property type="entry name" value="HRDC_dom"/>
</dbReference>
<dbReference type="OrthoDB" id="10261556at2759"/>
<evidence type="ECO:0000256" key="14">
    <source>
        <dbReference type="ARBA" id="ARBA00034808"/>
    </source>
</evidence>
<organism evidence="21 22">
    <name type="scientific">Tribonema minus</name>
    <dbReference type="NCBI Taxonomy" id="303371"/>
    <lineage>
        <taxon>Eukaryota</taxon>
        <taxon>Sar</taxon>
        <taxon>Stramenopiles</taxon>
        <taxon>Ochrophyta</taxon>
        <taxon>PX clade</taxon>
        <taxon>Xanthophyceae</taxon>
        <taxon>Tribonematales</taxon>
        <taxon>Tribonemataceae</taxon>
        <taxon>Tribonema</taxon>
    </lineage>
</organism>
<evidence type="ECO:0000256" key="9">
    <source>
        <dbReference type="ARBA" id="ARBA00022840"/>
    </source>
</evidence>
<evidence type="ECO:0000259" key="19">
    <source>
        <dbReference type="PROSITE" id="PS51194"/>
    </source>
</evidence>
<evidence type="ECO:0000256" key="5">
    <source>
        <dbReference type="ARBA" id="ARBA00022771"/>
    </source>
</evidence>
<dbReference type="SMART" id="SM00490">
    <property type="entry name" value="HELICc"/>
    <property type="match status" value="1"/>
</dbReference>
<dbReference type="Pfam" id="PF00270">
    <property type="entry name" value="DEAD"/>
    <property type="match status" value="1"/>
</dbReference>
<name>A0A836CQM3_9STRA</name>
<evidence type="ECO:0000256" key="16">
    <source>
        <dbReference type="SAM" id="MobiDB-lite"/>
    </source>
</evidence>
<dbReference type="Pfam" id="PF00570">
    <property type="entry name" value="HRDC"/>
    <property type="match status" value="1"/>
</dbReference>
<feature type="compositionally biased region" description="Basic residues" evidence="16">
    <location>
        <begin position="893"/>
        <end position="902"/>
    </location>
</feature>
<dbReference type="EMBL" id="JAFCMP010000011">
    <property type="protein sequence ID" value="KAG5192056.1"/>
    <property type="molecule type" value="Genomic_DNA"/>
</dbReference>
<dbReference type="PROSITE" id="PS51192">
    <property type="entry name" value="HELICASE_ATP_BIND_1"/>
    <property type="match status" value="1"/>
</dbReference>
<dbReference type="SUPFAM" id="SSF52540">
    <property type="entry name" value="P-loop containing nucleoside triphosphate hydrolases"/>
    <property type="match status" value="1"/>
</dbReference>
<evidence type="ECO:0000256" key="3">
    <source>
        <dbReference type="ARBA" id="ARBA00022723"/>
    </source>
</evidence>
<dbReference type="CDD" id="cd17920">
    <property type="entry name" value="DEXHc_RecQ"/>
    <property type="match status" value="1"/>
</dbReference>
<dbReference type="GO" id="GO:0005524">
    <property type="term" value="F:ATP binding"/>
    <property type="evidence" value="ECO:0007669"/>
    <property type="project" value="UniProtKB-KW"/>
</dbReference>
<dbReference type="EC" id="5.6.2.4" evidence="14"/>
<keyword evidence="9" id="KW-0067">ATP-binding</keyword>
<keyword evidence="4" id="KW-0547">Nucleotide-binding</keyword>
<evidence type="ECO:0000256" key="8">
    <source>
        <dbReference type="ARBA" id="ARBA00022833"/>
    </source>
</evidence>
<dbReference type="Pfam" id="PF16124">
    <property type="entry name" value="RecQ_Zn_bind"/>
    <property type="match status" value="1"/>
</dbReference>
<feature type="compositionally biased region" description="Acidic residues" evidence="16">
    <location>
        <begin position="50"/>
        <end position="59"/>
    </location>
</feature>
<dbReference type="PANTHER" id="PTHR13710:SF153">
    <property type="entry name" value="RECQ-LIKE DNA HELICASE BLM"/>
    <property type="match status" value="1"/>
</dbReference>
<dbReference type="SUPFAM" id="SSF47819">
    <property type="entry name" value="HRDC-like"/>
    <property type="match status" value="1"/>
</dbReference>
<keyword evidence="7" id="KW-0347">Helicase</keyword>
<keyword evidence="3" id="KW-0479">Metal-binding</keyword>
<evidence type="ECO:0000256" key="2">
    <source>
        <dbReference type="ARBA" id="ARBA00005446"/>
    </source>
</evidence>
<dbReference type="Proteomes" id="UP000664859">
    <property type="component" value="Unassembled WGS sequence"/>
</dbReference>
<comment type="similarity">
    <text evidence="2">Belongs to the helicase family. RecQ subfamily.</text>
</comment>
<keyword evidence="22" id="KW-1185">Reference proteome</keyword>
<feature type="domain" description="GRF-type" evidence="20">
    <location>
        <begin position="252"/>
        <end position="295"/>
    </location>
</feature>
<dbReference type="InterPro" id="IPR027417">
    <property type="entry name" value="P-loop_NTPase"/>
</dbReference>
<dbReference type="PROSITE" id="PS00690">
    <property type="entry name" value="DEAH_ATP_HELICASE"/>
    <property type="match status" value="1"/>
</dbReference>
<dbReference type="InterPro" id="IPR044876">
    <property type="entry name" value="HRDC_dom_sf"/>
</dbReference>
<evidence type="ECO:0000256" key="12">
    <source>
        <dbReference type="ARBA" id="ARBA00023242"/>
    </source>
</evidence>
<evidence type="ECO:0000259" key="17">
    <source>
        <dbReference type="PROSITE" id="PS50967"/>
    </source>
</evidence>
<dbReference type="InterPro" id="IPR010666">
    <property type="entry name" value="Znf_GRF"/>
</dbReference>
<keyword evidence="6" id="KW-0378">Hydrolase</keyword>
<dbReference type="InterPro" id="IPR036388">
    <property type="entry name" value="WH-like_DNA-bd_sf"/>
</dbReference>
<dbReference type="GO" id="GO:0009378">
    <property type="term" value="F:four-way junction helicase activity"/>
    <property type="evidence" value="ECO:0007669"/>
    <property type="project" value="TreeGrafter"/>
</dbReference>
<feature type="domain" description="HRDC" evidence="17">
    <location>
        <begin position="923"/>
        <end position="1003"/>
    </location>
</feature>
<evidence type="ECO:0000256" key="7">
    <source>
        <dbReference type="ARBA" id="ARBA00022806"/>
    </source>
</evidence>
<evidence type="ECO:0000256" key="10">
    <source>
        <dbReference type="ARBA" id="ARBA00023125"/>
    </source>
</evidence>
<dbReference type="GO" id="GO:0005694">
    <property type="term" value="C:chromosome"/>
    <property type="evidence" value="ECO:0007669"/>
    <property type="project" value="TreeGrafter"/>
</dbReference>
<evidence type="ECO:0000256" key="6">
    <source>
        <dbReference type="ARBA" id="ARBA00022801"/>
    </source>
</evidence>
<feature type="compositionally biased region" description="Polar residues" evidence="16">
    <location>
        <begin position="903"/>
        <end position="912"/>
    </location>
</feature>
<protein>
    <recommendedName>
        <fullName evidence="14">DNA 3'-5' helicase</fullName>
        <ecNumber evidence="14">5.6.2.4</ecNumber>
    </recommendedName>
</protein>
<evidence type="ECO:0000313" key="21">
    <source>
        <dbReference type="EMBL" id="KAG5192056.1"/>
    </source>
</evidence>
<evidence type="ECO:0000313" key="22">
    <source>
        <dbReference type="Proteomes" id="UP000664859"/>
    </source>
</evidence>
<dbReference type="InterPro" id="IPR004589">
    <property type="entry name" value="DNA_helicase_ATP-dep_RecQ"/>
</dbReference>
<proteinExistence type="inferred from homology"/>
<dbReference type="SMART" id="SM00341">
    <property type="entry name" value="HRDC"/>
    <property type="match status" value="1"/>
</dbReference>
<dbReference type="AlphaFoldDB" id="A0A836CQM3"/>
<feature type="region of interest" description="Disordered" evidence="16">
    <location>
        <begin position="1"/>
        <end position="59"/>
    </location>
</feature>
<dbReference type="SMART" id="SM00487">
    <property type="entry name" value="DEXDc"/>
    <property type="match status" value="1"/>
</dbReference>
<dbReference type="Pfam" id="PF09382">
    <property type="entry name" value="RQC"/>
    <property type="match status" value="1"/>
</dbReference>
<dbReference type="InterPro" id="IPR001650">
    <property type="entry name" value="Helicase_C-like"/>
</dbReference>
<dbReference type="GO" id="GO:0016787">
    <property type="term" value="F:hydrolase activity"/>
    <property type="evidence" value="ECO:0007669"/>
    <property type="project" value="UniProtKB-KW"/>
</dbReference>
<feature type="domain" description="Helicase C-terminal" evidence="19">
    <location>
        <begin position="513"/>
        <end position="682"/>
    </location>
</feature>
<evidence type="ECO:0000256" key="11">
    <source>
        <dbReference type="ARBA" id="ARBA00023235"/>
    </source>
</evidence>
<keyword evidence="11" id="KW-0413">Isomerase</keyword>
<dbReference type="GO" id="GO:0008270">
    <property type="term" value="F:zinc ion binding"/>
    <property type="evidence" value="ECO:0007669"/>
    <property type="project" value="UniProtKB-KW"/>
</dbReference>
<dbReference type="Gene3D" id="1.10.10.10">
    <property type="entry name" value="Winged helix-like DNA-binding domain superfamily/Winged helix DNA-binding domain"/>
    <property type="match status" value="1"/>
</dbReference>
<dbReference type="Pfam" id="PF00271">
    <property type="entry name" value="Helicase_C"/>
    <property type="match status" value="1"/>
</dbReference>
<dbReference type="PROSITE" id="PS50967">
    <property type="entry name" value="HRDC"/>
    <property type="match status" value="1"/>
</dbReference>
<dbReference type="NCBIfam" id="TIGR00614">
    <property type="entry name" value="recQ_fam"/>
    <property type="match status" value="1"/>
</dbReference>
<dbReference type="GO" id="GO:0000724">
    <property type="term" value="P:double-strand break repair via homologous recombination"/>
    <property type="evidence" value="ECO:0007669"/>
    <property type="project" value="TreeGrafter"/>
</dbReference>
<dbReference type="GO" id="GO:0005634">
    <property type="term" value="C:nucleus"/>
    <property type="evidence" value="ECO:0007669"/>
    <property type="project" value="UniProtKB-SubCell"/>
</dbReference>
<accession>A0A836CQM3</accession>
<evidence type="ECO:0000256" key="4">
    <source>
        <dbReference type="ARBA" id="ARBA00022741"/>
    </source>
</evidence>
<keyword evidence="8" id="KW-0862">Zinc</keyword>
<comment type="subcellular location">
    <subcellularLocation>
        <location evidence="1">Nucleus</location>
    </subcellularLocation>
</comment>
<feature type="compositionally biased region" description="Basic residues" evidence="16">
    <location>
        <begin position="829"/>
        <end position="845"/>
    </location>
</feature>
<gene>
    <name evidence="21" type="ORF">JKP88DRAFT_352087</name>
</gene>
<comment type="caution">
    <text evidence="21">The sequence shown here is derived from an EMBL/GenBank/DDBJ whole genome shotgun (WGS) entry which is preliminary data.</text>
</comment>
<evidence type="ECO:0000259" key="18">
    <source>
        <dbReference type="PROSITE" id="PS51192"/>
    </source>
</evidence>
<comment type="catalytic activity">
    <reaction evidence="13">
        <text>Couples ATP hydrolysis with the unwinding of duplex DNA by translocating in the 3'-5' direction.</text>
        <dbReference type="EC" id="5.6.2.4"/>
    </reaction>
</comment>
<dbReference type="GO" id="GO:0003677">
    <property type="term" value="F:DNA binding"/>
    <property type="evidence" value="ECO:0007669"/>
    <property type="project" value="UniProtKB-KW"/>
</dbReference>
<evidence type="ECO:0000256" key="1">
    <source>
        <dbReference type="ARBA" id="ARBA00004123"/>
    </source>
</evidence>
<dbReference type="GO" id="GO:0005737">
    <property type="term" value="C:cytoplasm"/>
    <property type="evidence" value="ECO:0007669"/>
    <property type="project" value="TreeGrafter"/>
</dbReference>
<dbReference type="Gene3D" id="1.10.150.80">
    <property type="entry name" value="HRDC domain"/>
    <property type="match status" value="1"/>
</dbReference>
<evidence type="ECO:0000256" key="15">
    <source>
        <dbReference type="PROSITE-ProRule" id="PRU01343"/>
    </source>
</evidence>
<dbReference type="GO" id="GO:0006260">
    <property type="term" value="P:DNA replication"/>
    <property type="evidence" value="ECO:0007669"/>
    <property type="project" value="InterPro"/>
</dbReference>
<dbReference type="PROSITE" id="PS51194">
    <property type="entry name" value="HELICASE_CTER"/>
    <property type="match status" value="1"/>
</dbReference>
<keyword evidence="10" id="KW-0238">DNA-binding</keyword>
<dbReference type="InterPro" id="IPR014001">
    <property type="entry name" value="Helicase_ATP-bd"/>
</dbReference>
<keyword evidence="12" id="KW-0539">Nucleus</keyword>
<evidence type="ECO:0000256" key="13">
    <source>
        <dbReference type="ARBA" id="ARBA00034617"/>
    </source>
</evidence>
<dbReference type="InterPro" id="IPR032284">
    <property type="entry name" value="RecQ_Zn-bd"/>
</dbReference>
<feature type="region of interest" description="Disordered" evidence="16">
    <location>
        <begin position="881"/>
        <end position="920"/>
    </location>
</feature>
<dbReference type="InterPro" id="IPR010997">
    <property type="entry name" value="HRDC-like_sf"/>
</dbReference>
<dbReference type="InterPro" id="IPR011545">
    <property type="entry name" value="DEAD/DEAH_box_helicase_dom"/>
</dbReference>
<sequence>MIARTQTGGAQRGTWQGGSQGYQGGGGGYQGGQGGGGAQQGGQQRSTVEYDADEDDDEEMLALLDLDKIPDALLEERQALERDIPALHKRIAAARSQGGGDHALVPVSGNGRVPARASSDGGSGSFGGTAFSAPNNFNSASTQGASMSYQRPADSAIGAATAGGGNWELAMSGGGGGSATLNRSDSYRGGSYAGSFSNGGGGSFSGDGGGGGGGAFGAGGAGAVAGGGGFEGGVRGFEGGGGGVVDEDAPMCEHGLPAVCRTSGTSVSAGRRFYCCSKGRDSGEQCNFFQWKDVGGEWEGAGGSGQQADQSQQLDIFEQLRTVFGHLRFRHGQEEVVRAAMRGRDVFVLIPTGGGKSLCYQLPAVCCPGLTVVFSPLLSLVHDQAEIAPVMDELYQLPPFGGLKLLYITPEKLDKSGAIKQVLRRLYERGLLSRFVIDEAHCLSDWGHDFRPDYLKLDSLRRDYPKVPIMALTATADKKVMDDAVMDDAVRRLGLREHLLHKQSFNRPNLEYEIRKKSKKIVEDIAEVVLRYPDESGIVYCLSKRECEVVSEKLNAHEGIRAKRIRVDFYHAERAPQASSSEKKRAHTEWTMGRTKLICATVAFGMGINKIDVRYVIHHSLPKSLTHLYQESGRAGRDGKRAECIVFFSFNDKNRLKNMITKVECRRVLLLGHFGEPFQRARCNATCDNCRALAQGGCEAREVNCLQQGRELLRLATQLVLQGRRLTLMHLASLWRGEKHAGLKALLPAAEKLPDFGAGSGFSKAEAERMVQQMVLHHYLDEDTVETGNGGAGGLKFQASYVKRGHLAAGLESNDGAFTVMYRTSRGVKKKAGAGKKVPAKRKTPAKSGAKAAKAPAAAAAAAAAGSIASAFSSAPMEAIDVDSGSDSDTWRKARPKKRTRVIRSNSSNGSADSDRSGCRLSETHQAQLLTRLKRWTRSFAEERSMPPFQVLNPAAQDECAKRCPVTLDELKQCEGFSRAKVELLGAALVAEIAAFVATKGIALKPFLAPPPPPDRGASAAGAGSDVWEDVQCSQGALEEVSAPLYPPASAAPVQGASPYFPAMGNAAPAAAAADAADDPFEAYRDLEL</sequence>
<dbReference type="GO" id="GO:0043138">
    <property type="term" value="F:3'-5' DNA helicase activity"/>
    <property type="evidence" value="ECO:0007669"/>
    <property type="project" value="UniProtKB-EC"/>
</dbReference>
<dbReference type="InterPro" id="IPR018982">
    <property type="entry name" value="RQC_domain"/>
</dbReference>
<evidence type="ECO:0000259" key="20">
    <source>
        <dbReference type="PROSITE" id="PS51999"/>
    </source>
</evidence>
<dbReference type="InterPro" id="IPR002464">
    <property type="entry name" value="DNA/RNA_helicase_DEAH_CS"/>
</dbReference>
<reference evidence="21" key="1">
    <citation type="submission" date="2021-02" db="EMBL/GenBank/DDBJ databases">
        <title>First Annotated Genome of the Yellow-green Alga Tribonema minus.</title>
        <authorList>
            <person name="Mahan K.M."/>
        </authorList>
    </citation>
    <scope>NUCLEOTIDE SEQUENCE</scope>
    <source>
        <strain evidence="21">UTEX B ZZ1240</strain>
    </source>
</reference>
<feature type="domain" description="Helicase ATP-binding" evidence="18">
    <location>
        <begin position="337"/>
        <end position="494"/>
    </location>
</feature>
<keyword evidence="5 15" id="KW-0863">Zinc-finger</keyword>
<feature type="region of interest" description="Disordered" evidence="16">
    <location>
        <begin position="829"/>
        <end position="851"/>
    </location>
</feature>
<dbReference type="PROSITE" id="PS51999">
    <property type="entry name" value="ZF_GRF"/>
    <property type="match status" value="1"/>
</dbReference>
<feature type="compositionally biased region" description="Gly residues" evidence="16">
    <location>
        <begin position="15"/>
        <end position="40"/>
    </location>
</feature>
<dbReference type="Pfam" id="PF06839">
    <property type="entry name" value="Zn_ribbon_GRF"/>
    <property type="match status" value="1"/>
</dbReference>